<dbReference type="InterPro" id="IPR036259">
    <property type="entry name" value="MFS_trans_sf"/>
</dbReference>
<dbReference type="PANTHER" id="PTHR23502">
    <property type="entry name" value="MAJOR FACILITATOR SUPERFAMILY"/>
    <property type="match status" value="1"/>
</dbReference>
<sequence>MSITPPRHFLGILQIPDPELNNVVPGTVVMLEQELDHENQPDIALKKSSQGIILNPQPRDNPNDPLNWPTWKRDVALLVLGFHCLVGGGQTPILAAGFKTLAKQFHVSITAVAHTTGFYMLTLGIGSVFASPTAIIYGKRMVYLIGIIIFFISSIWASRSQSYSSLLGARIVMGFGVSPVECLPSATIAEIYFLHERAYRVGIYTLLLLGGKNLVPLVSAAIINSLGWRWVFYTVAIIVGMNFVLTFLFVPETFWDRSPKPDSRSLEETLSARKLKLKLENFKSGQCLQNEKTGNPTLVPPGIHLHFAEDERSDRHSQALDIPSLPTKEEPQEASHFVRPPNTSNVRTLSGRSSMSLGPISTTSAAVPPKTFREQLTVFSGRHVSDSWIKVALRPFVLFAYPAVLYSTLVYSLSIVWLIVMSETVGQVYQNDPYRFSSLSTGLVYISPFISGILGTAVAGKVSDIFARILTRRNHGVYEPEYRLIMILPVALSVTIGLFGFGWSAQQKDAWIVPTLFFGVISFGCSLGSTTAITFTVDSYRPFAGEALVTLNLTKNLAGFAFSLFTNNFIDRDGTKTVFLTFGGIQLFVCLLGIPMYVFGKRARHWTDKAGMMNWLYTK</sequence>
<organism evidence="8 9">
    <name type="scientific">Neolecta irregularis (strain DAH-3)</name>
    <dbReference type="NCBI Taxonomy" id="1198029"/>
    <lineage>
        <taxon>Eukaryota</taxon>
        <taxon>Fungi</taxon>
        <taxon>Dikarya</taxon>
        <taxon>Ascomycota</taxon>
        <taxon>Taphrinomycotina</taxon>
        <taxon>Neolectales</taxon>
        <taxon>Neolectaceae</taxon>
        <taxon>Neolecta</taxon>
    </lineage>
</organism>
<keyword evidence="9" id="KW-1185">Reference proteome</keyword>
<dbReference type="PANTHER" id="PTHR23502:SF4">
    <property type="entry name" value="MAJOR FACILITATOR SUPERFAMILY (MFS) PROFILE DOMAIN-CONTAINING PROTEIN-RELATED"/>
    <property type="match status" value="1"/>
</dbReference>
<evidence type="ECO:0000256" key="4">
    <source>
        <dbReference type="ARBA" id="ARBA00022989"/>
    </source>
</evidence>
<feature type="transmembrane region" description="Helical" evidence="6">
    <location>
        <begin position="107"/>
        <end position="129"/>
    </location>
</feature>
<comment type="caution">
    <text evidence="8">The sequence shown here is derived from an EMBL/GenBank/DDBJ whole genome shotgun (WGS) entry which is preliminary data.</text>
</comment>
<keyword evidence="4 6" id="KW-1133">Transmembrane helix</keyword>
<dbReference type="AlphaFoldDB" id="A0A1U7LR68"/>
<dbReference type="Gene3D" id="1.20.1720.10">
    <property type="entry name" value="Multidrug resistance protein D"/>
    <property type="match status" value="1"/>
</dbReference>
<feature type="transmembrane region" description="Helical" evidence="6">
    <location>
        <begin position="201"/>
        <end position="224"/>
    </location>
</feature>
<dbReference type="STRING" id="1198029.A0A1U7LR68"/>
<evidence type="ECO:0000256" key="5">
    <source>
        <dbReference type="ARBA" id="ARBA00023136"/>
    </source>
</evidence>
<dbReference type="EMBL" id="LXFE01000486">
    <property type="protein sequence ID" value="OLL25166.1"/>
    <property type="molecule type" value="Genomic_DNA"/>
</dbReference>
<keyword evidence="2" id="KW-0813">Transport</keyword>
<feature type="transmembrane region" description="Helical" evidence="6">
    <location>
        <begin position="484"/>
        <end position="505"/>
    </location>
</feature>
<dbReference type="Pfam" id="PF07690">
    <property type="entry name" value="MFS_1"/>
    <property type="match status" value="1"/>
</dbReference>
<dbReference type="Proteomes" id="UP000186594">
    <property type="component" value="Unassembled WGS sequence"/>
</dbReference>
<evidence type="ECO:0000313" key="8">
    <source>
        <dbReference type="EMBL" id="OLL25166.1"/>
    </source>
</evidence>
<keyword evidence="5 6" id="KW-0472">Membrane</keyword>
<feature type="transmembrane region" description="Helical" evidence="6">
    <location>
        <begin position="511"/>
        <end position="535"/>
    </location>
</feature>
<dbReference type="PROSITE" id="PS50850">
    <property type="entry name" value="MFS"/>
    <property type="match status" value="1"/>
</dbReference>
<feature type="transmembrane region" description="Helical" evidence="6">
    <location>
        <begin position="141"/>
        <end position="159"/>
    </location>
</feature>
<dbReference type="GO" id="GO:0022857">
    <property type="term" value="F:transmembrane transporter activity"/>
    <property type="evidence" value="ECO:0007669"/>
    <property type="project" value="InterPro"/>
</dbReference>
<accession>A0A1U7LR68</accession>
<dbReference type="InterPro" id="IPR020846">
    <property type="entry name" value="MFS_dom"/>
</dbReference>
<dbReference type="SUPFAM" id="SSF103473">
    <property type="entry name" value="MFS general substrate transporter"/>
    <property type="match status" value="1"/>
</dbReference>
<evidence type="ECO:0000256" key="6">
    <source>
        <dbReference type="SAM" id="Phobius"/>
    </source>
</evidence>
<feature type="transmembrane region" description="Helical" evidence="6">
    <location>
        <begin position="578"/>
        <end position="599"/>
    </location>
</feature>
<dbReference type="FunFam" id="1.20.1720.10:FF:000009">
    <property type="entry name" value="MFS multidrug transporter"/>
    <property type="match status" value="1"/>
</dbReference>
<evidence type="ECO:0000256" key="3">
    <source>
        <dbReference type="ARBA" id="ARBA00022692"/>
    </source>
</evidence>
<gene>
    <name evidence="8" type="ORF">NEOLI_003476</name>
</gene>
<evidence type="ECO:0000313" key="9">
    <source>
        <dbReference type="Proteomes" id="UP000186594"/>
    </source>
</evidence>
<dbReference type="InterPro" id="IPR011701">
    <property type="entry name" value="MFS"/>
</dbReference>
<dbReference type="Gene3D" id="1.20.1250.20">
    <property type="entry name" value="MFS general substrate transporter like domains"/>
    <property type="match status" value="1"/>
</dbReference>
<dbReference type="OMA" id="MWTVRKR"/>
<feature type="transmembrane region" description="Helical" evidence="6">
    <location>
        <begin position="547"/>
        <end position="566"/>
    </location>
</feature>
<proteinExistence type="predicted"/>
<reference evidence="8 9" key="1">
    <citation type="submission" date="2016-04" db="EMBL/GenBank/DDBJ databases">
        <title>Evolutionary innovation and constraint leading to complex multicellularity in the Ascomycota.</title>
        <authorList>
            <person name="Cisse O."/>
            <person name="Nguyen A."/>
            <person name="Hewitt D.A."/>
            <person name="Jedd G."/>
            <person name="Stajich J.E."/>
        </authorList>
    </citation>
    <scope>NUCLEOTIDE SEQUENCE [LARGE SCALE GENOMIC DNA]</scope>
    <source>
        <strain evidence="8 9">DAH-3</strain>
    </source>
</reference>
<feature type="transmembrane region" description="Helical" evidence="6">
    <location>
        <begin position="230"/>
        <end position="250"/>
    </location>
</feature>
<evidence type="ECO:0000256" key="2">
    <source>
        <dbReference type="ARBA" id="ARBA00022448"/>
    </source>
</evidence>
<feature type="transmembrane region" description="Helical" evidence="6">
    <location>
        <begin position="442"/>
        <end position="463"/>
    </location>
</feature>
<name>A0A1U7LR68_NEOID</name>
<feature type="domain" description="Major facilitator superfamily (MFS) profile" evidence="7">
    <location>
        <begin position="76"/>
        <end position="601"/>
    </location>
</feature>
<feature type="transmembrane region" description="Helical" evidence="6">
    <location>
        <begin position="171"/>
        <end position="194"/>
    </location>
</feature>
<dbReference type="GO" id="GO:0005886">
    <property type="term" value="C:plasma membrane"/>
    <property type="evidence" value="ECO:0007669"/>
    <property type="project" value="TreeGrafter"/>
</dbReference>
<feature type="transmembrane region" description="Helical" evidence="6">
    <location>
        <begin position="75"/>
        <end position="95"/>
    </location>
</feature>
<dbReference type="FunFam" id="1.20.1250.20:FF:000396">
    <property type="entry name" value="MFS general substrate transporter"/>
    <property type="match status" value="1"/>
</dbReference>
<evidence type="ECO:0000256" key="1">
    <source>
        <dbReference type="ARBA" id="ARBA00004141"/>
    </source>
</evidence>
<protein>
    <submittedName>
        <fullName evidence="8">Putative MFS-type transporter</fullName>
    </submittedName>
</protein>
<evidence type="ECO:0000259" key="7">
    <source>
        <dbReference type="PROSITE" id="PS50850"/>
    </source>
</evidence>
<comment type="subcellular location">
    <subcellularLocation>
        <location evidence="1">Membrane</location>
        <topology evidence="1">Multi-pass membrane protein</topology>
    </subcellularLocation>
</comment>
<dbReference type="OrthoDB" id="4500315at2759"/>
<feature type="transmembrane region" description="Helical" evidence="6">
    <location>
        <begin position="396"/>
        <end position="422"/>
    </location>
</feature>
<keyword evidence="3 6" id="KW-0812">Transmembrane</keyword>